<sequence>MSDFAAITTDVAEWLTVQPLHSLPPIWGLQITDGAWLSGNKTVEAQIASSGKDVAEKLLALAQGAEHIDVHVTVADYTGHSKAQVVSQTHRGYGISLWDHLNPTTRALLDREGCPTGPVTTEIPATALRNAAARLSHEGTCPECGH</sequence>
<evidence type="ECO:0000313" key="2">
    <source>
        <dbReference type="Proteomes" id="UP001237595"/>
    </source>
</evidence>
<gene>
    <name evidence="1" type="ORF">QFW96_14485</name>
</gene>
<dbReference type="RefSeq" id="WP_281456139.1">
    <property type="nucleotide sequence ID" value="NZ_JASAOF010000007.1"/>
</dbReference>
<reference evidence="1 2" key="1">
    <citation type="submission" date="2023-04" db="EMBL/GenBank/DDBJ databases">
        <title>Draft genome sequence of Saccharopolyspora sp. TS4A08 isolated from sweet potato rhizospheric soil.</title>
        <authorList>
            <person name="Suksaard P."/>
            <person name="Duangmal K."/>
        </authorList>
    </citation>
    <scope>NUCLEOTIDE SEQUENCE [LARGE SCALE GENOMIC DNA]</scope>
    <source>
        <strain evidence="1 2">TS4A08</strain>
    </source>
</reference>
<accession>A0ABT6PPR8</accession>
<organism evidence="1 2">
    <name type="scientific">Saccharopolyspora ipomoeae</name>
    <dbReference type="NCBI Taxonomy" id="3042027"/>
    <lineage>
        <taxon>Bacteria</taxon>
        <taxon>Bacillati</taxon>
        <taxon>Actinomycetota</taxon>
        <taxon>Actinomycetes</taxon>
        <taxon>Pseudonocardiales</taxon>
        <taxon>Pseudonocardiaceae</taxon>
        <taxon>Saccharopolyspora</taxon>
    </lineage>
</organism>
<name>A0ABT6PPR8_9PSEU</name>
<evidence type="ECO:0000313" key="1">
    <source>
        <dbReference type="EMBL" id="MDI2029835.1"/>
    </source>
</evidence>
<proteinExistence type="predicted"/>
<comment type="caution">
    <text evidence="1">The sequence shown here is derived from an EMBL/GenBank/DDBJ whole genome shotgun (WGS) entry which is preliminary data.</text>
</comment>
<protein>
    <submittedName>
        <fullName evidence="1">Uncharacterized protein</fullName>
    </submittedName>
</protein>
<dbReference type="EMBL" id="JASAOF010000007">
    <property type="protein sequence ID" value="MDI2029835.1"/>
    <property type="molecule type" value="Genomic_DNA"/>
</dbReference>
<dbReference type="Proteomes" id="UP001237595">
    <property type="component" value="Unassembled WGS sequence"/>
</dbReference>
<keyword evidence="2" id="KW-1185">Reference proteome</keyword>